<dbReference type="EMBL" id="CM004393">
    <property type="protein sequence ID" value="OAY46177.1"/>
    <property type="molecule type" value="Genomic_DNA"/>
</dbReference>
<keyword evidence="3" id="KW-1185">Reference proteome</keyword>
<dbReference type="Proteomes" id="UP000091857">
    <property type="component" value="Chromosome 7"/>
</dbReference>
<dbReference type="STRING" id="3983.A0A2C9VKT1"/>
<protein>
    <submittedName>
        <fullName evidence="2">Uncharacterized protein</fullName>
    </submittedName>
</protein>
<name>A0A2C9VKT1_MANES</name>
<evidence type="ECO:0000313" key="2">
    <source>
        <dbReference type="EMBL" id="OAY46177.1"/>
    </source>
</evidence>
<feature type="compositionally biased region" description="Polar residues" evidence="1">
    <location>
        <begin position="153"/>
        <end position="182"/>
    </location>
</feature>
<dbReference type="PANTHER" id="PTHR33356">
    <property type="entry name" value="TIP41-LIKE PROTEIN"/>
    <property type="match status" value="1"/>
</dbReference>
<proteinExistence type="predicted"/>
<dbReference type="OrthoDB" id="1060058at2759"/>
<gene>
    <name evidence="2" type="ORF">MANES_07G123100v8</name>
</gene>
<comment type="caution">
    <text evidence="2">The sequence shown here is derived from an EMBL/GenBank/DDBJ whole genome shotgun (WGS) entry which is preliminary data.</text>
</comment>
<evidence type="ECO:0000313" key="3">
    <source>
        <dbReference type="Proteomes" id="UP000091857"/>
    </source>
</evidence>
<dbReference type="PANTHER" id="PTHR33356:SF17">
    <property type="entry name" value="TPX2 CENTRAL DOMAIN-CONTAINING PROTEIN"/>
    <property type="match status" value="1"/>
</dbReference>
<dbReference type="AlphaFoldDB" id="A0A2C9VKT1"/>
<accession>A0A2C9VKT1</accession>
<evidence type="ECO:0000256" key="1">
    <source>
        <dbReference type="SAM" id="MobiDB-lite"/>
    </source>
</evidence>
<reference evidence="3" key="1">
    <citation type="journal article" date="2016" name="Nat. Biotechnol.">
        <title>Sequencing wild and cultivated cassava and related species reveals extensive interspecific hybridization and genetic diversity.</title>
        <authorList>
            <person name="Bredeson J.V."/>
            <person name="Lyons J.B."/>
            <person name="Prochnik S.E."/>
            <person name="Wu G.A."/>
            <person name="Ha C.M."/>
            <person name="Edsinger-Gonzales E."/>
            <person name="Grimwood J."/>
            <person name="Schmutz J."/>
            <person name="Rabbi I.Y."/>
            <person name="Egesi C."/>
            <person name="Nauluvula P."/>
            <person name="Lebot V."/>
            <person name="Ndunguru J."/>
            <person name="Mkamilo G."/>
            <person name="Bart R.S."/>
            <person name="Setter T.L."/>
            <person name="Gleadow R.M."/>
            <person name="Kulakow P."/>
            <person name="Ferguson M.E."/>
            <person name="Rounsley S."/>
            <person name="Rokhsar D.S."/>
        </authorList>
    </citation>
    <scope>NUCLEOTIDE SEQUENCE [LARGE SCALE GENOMIC DNA]</scope>
    <source>
        <strain evidence="3">cv. AM560-2</strain>
    </source>
</reference>
<sequence>MDKENLCNADFNSNFCFPDEFPYGFDSFGSSSALSSPVESVVGSTETQSSEDDDFLAGLTRRLTGKLVVEPNKKKWVMAGSPKSILSGIGSWSLSSNGSSNSETSPPTTPFGAKSEPCDLILPAGGPVLRLEMNNEENRSCNYQERGLLGPAWNQNPDTAGKNQNNGFSSSKSFGQDVSQLNQQVQGGWQHHQHLQQHQIQNRGRNVQPLGLPQSAWPPLRVQPNQHMHQHHQQSHVSSGKRAAGTGVFLPRRYTIPSDRKKKSACSTVLVPAKVVQPLDLNLQDSDAWLARNGILVKQKGNLGAASVLKNKEICLPQEWIY</sequence>
<feature type="compositionally biased region" description="Low complexity" evidence="1">
    <location>
        <begin position="183"/>
        <end position="201"/>
    </location>
</feature>
<dbReference type="OMA" id="CRAKNNA"/>
<feature type="region of interest" description="Disordered" evidence="1">
    <location>
        <begin position="95"/>
        <end position="117"/>
    </location>
</feature>
<organism evidence="2 3">
    <name type="scientific">Manihot esculenta</name>
    <name type="common">Cassava</name>
    <name type="synonym">Jatropha manihot</name>
    <dbReference type="NCBI Taxonomy" id="3983"/>
    <lineage>
        <taxon>Eukaryota</taxon>
        <taxon>Viridiplantae</taxon>
        <taxon>Streptophyta</taxon>
        <taxon>Embryophyta</taxon>
        <taxon>Tracheophyta</taxon>
        <taxon>Spermatophyta</taxon>
        <taxon>Magnoliopsida</taxon>
        <taxon>eudicotyledons</taxon>
        <taxon>Gunneridae</taxon>
        <taxon>Pentapetalae</taxon>
        <taxon>rosids</taxon>
        <taxon>fabids</taxon>
        <taxon>Malpighiales</taxon>
        <taxon>Euphorbiaceae</taxon>
        <taxon>Crotonoideae</taxon>
        <taxon>Manihoteae</taxon>
        <taxon>Manihot</taxon>
    </lineage>
</organism>
<feature type="region of interest" description="Disordered" evidence="1">
    <location>
        <begin position="149"/>
        <end position="242"/>
    </location>
</feature>
<dbReference type="Gramene" id="Manes.07G123100.1.v8.1">
    <property type="protein sequence ID" value="Manes.07G123100.1.v8.1.CDS"/>
    <property type="gene ID" value="Manes.07G123100.v8.1"/>
</dbReference>